<dbReference type="Pfam" id="PF04588">
    <property type="entry name" value="HIG_1_N"/>
    <property type="match status" value="1"/>
</dbReference>
<proteinExistence type="predicted"/>
<dbReference type="PROSITE" id="PS51503">
    <property type="entry name" value="HIG1"/>
    <property type="match status" value="1"/>
</dbReference>
<dbReference type="RefSeq" id="WP_380926598.1">
    <property type="nucleotide sequence ID" value="NZ_JBHUGS010000001.1"/>
</dbReference>
<evidence type="ECO:0000256" key="3">
    <source>
        <dbReference type="ARBA" id="ARBA00023136"/>
    </source>
</evidence>
<evidence type="ECO:0000256" key="1">
    <source>
        <dbReference type="ARBA" id="ARBA00022692"/>
    </source>
</evidence>
<keyword evidence="7" id="KW-1185">Reference proteome</keyword>
<evidence type="ECO:0000256" key="2">
    <source>
        <dbReference type="ARBA" id="ARBA00022989"/>
    </source>
</evidence>
<keyword evidence="2 4" id="KW-1133">Transmembrane helix</keyword>
<name>A0ABW4TTF6_9SPHN</name>
<sequence>METFLIILIVLAAIGALVSLIRGIVAFLKTSQADLTGTGPNVSGLRQNKMMWRRVQFQALAVVLVVLFLMLSRPA</sequence>
<dbReference type="InterPro" id="IPR007667">
    <property type="entry name" value="Hypoxia_induced_domain"/>
</dbReference>
<evidence type="ECO:0000313" key="6">
    <source>
        <dbReference type="EMBL" id="MFD1949206.1"/>
    </source>
</evidence>
<gene>
    <name evidence="6" type="ORF">ACFSGX_00320</name>
</gene>
<dbReference type="Proteomes" id="UP001597400">
    <property type="component" value="Unassembled WGS sequence"/>
</dbReference>
<evidence type="ECO:0000259" key="5">
    <source>
        <dbReference type="PROSITE" id="PS51503"/>
    </source>
</evidence>
<evidence type="ECO:0000313" key="7">
    <source>
        <dbReference type="Proteomes" id="UP001597400"/>
    </source>
</evidence>
<reference evidence="7" key="1">
    <citation type="journal article" date="2019" name="Int. J. Syst. Evol. Microbiol.">
        <title>The Global Catalogue of Microorganisms (GCM) 10K type strain sequencing project: providing services to taxonomists for standard genome sequencing and annotation.</title>
        <authorList>
            <consortium name="The Broad Institute Genomics Platform"/>
            <consortium name="The Broad Institute Genome Sequencing Center for Infectious Disease"/>
            <person name="Wu L."/>
            <person name="Ma J."/>
        </authorList>
    </citation>
    <scope>NUCLEOTIDE SEQUENCE [LARGE SCALE GENOMIC DNA]</scope>
    <source>
        <strain evidence="7">CGMCC 1.12702</strain>
    </source>
</reference>
<dbReference type="EMBL" id="JBHUGS010000001">
    <property type="protein sequence ID" value="MFD1949206.1"/>
    <property type="molecule type" value="Genomic_DNA"/>
</dbReference>
<feature type="transmembrane region" description="Helical" evidence="4">
    <location>
        <begin position="55"/>
        <end position="72"/>
    </location>
</feature>
<feature type="domain" description="HIG1" evidence="5">
    <location>
        <begin position="1"/>
        <end position="75"/>
    </location>
</feature>
<organism evidence="6 7">
    <name type="scientific">Sphingomonas arantia</name>
    <dbReference type="NCBI Taxonomy" id="1460676"/>
    <lineage>
        <taxon>Bacteria</taxon>
        <taxon>Pseudomonadati</taxon>
        <taxon>Pseudomonadota</taxon>
        <taxon>Alphaproteobacteria</taxon>
        <taxon>Sphingomonadales</taxon>
        <taxon>Sphingomonadaceae</taxon>
        <taxon>Sphingomonas</taxon>
    </lineage>
</organism>
<keyword evidence="1 4" id="KW-0812">Transmembrane</keyword>
<feature type="transmembrane region" description="Helical" evidence="4">
    <location>
        <begin position="6"/>
        <end position="28"/>
    </location>
</feature>
<comment type="caution">
    <text evidence="6">The sequence shown here is derived from an EMBL/GenBank/DDBJ whole genome shotgun (WGS) entry which is preliminary data.</text>
</comment>
<accession>A0ABW4TTF6</accession>
<protein>
    <submittedName>
        <fullName evidence="6">HIG1 domain-containing protein</fullName>
    </submittedName>
</protein>
<evidence type="ECO:0000256" key="4">
    <source>
        <dbReference type="SAM" id="Phobius"/>
    </source>
</evidence>
<keyword evidence="3 4" id="KW-0472">Membrane</keyword>